<feature type="region of interest" description="Disordered" evidence="4">
    <location>
        <begin position="71"/>
        <end position="90"/>
    </location>
</feature>
<evidence type="ECO:0000313" key="6">
    <source>
        <dbReference type="EMBL" id="SJN28524.1"/>
    </source>
</evidence>
<evidence type="ECO:0000256" key="3">
    <source>
        <dbReference type="ARBA" id="ARBA00023163"/>
    </source>
</evidence>
<dbReference type="GO" id="GO:0003677">
    <property type="term" value="F:DNA binding"/>
    <property type="evidence" value="ECO:0007669"/>
    <property type="project" value="UniProtKB-KW"/>
</dbReference>
<evidence type="ECO:0000259" key="5">
    <source>
        <dbReference type="PROSITE" id="PS50949"/>
    </source>
</evidence>
<dbReference type="SMART" id="SM00345">
    <property type="entry name" value="HTH_GNTR"/>
    <property type="match status" value="1"/>
</dbReference>
<dbReference type="PROSITE" id="PS50949">
    <property type="entry name" value="HTH_GNTR"/>
    <property type="match status" value="1"/>
</dbReference>
<evidence type="ECO:0000313" key="7">
    <source>
        <dbReference type="Proteomes" id="UP000188342"/>
    </source>
</evidence>
<protein>
    <submittedName>
        <fullName evidence="6">Transcriptional regulator, GntR family</fullName>
    </submittedName>
</protein>
<dbReference type="STRING" id="1255658.FM114_06210"/>
<dbReference type="Pfam" id="PF00392">
    <property type="entry name" value="GntR"/>
    <property type="match status" value="1"/>
</dbReference>
<dbReference type="OrthoDB" id="4307011at2"/>
<dbReference type="Gene3D" id="1.10.10.10">
    <property type="entry name" value="Winged helix-like DNA-binding domain superfamily/Winged helix DNA-binding domain"/>
    <property type="match status" value="1"/>
</dbReference>
<keyword evidence="1" id="KW-0805">Transcription regulation</keyword>
<dbReference type="PANTHER" id="PTHR38445:SF9">
    <property type="entry name" value="HTH-TYPE TRANSCRIPTIONAL REPRESSOR YTRA"/>
    <property type="match status" value="1"/>
</dbReference>
<reference evidence="6 7" key="1">
    <citation type="submission" date="2017-02" db="EMBL/GenBank/DDBJ databases">
        <authorList>
            <person name="Peterson S.W."/>
        </authorList>
    </citation>
    <scope>NUCLEOTIDE SEQUENCE [LARGE SCALE GENOMIC DNA]</scope>
    <source>
        <strain evidence="6 7">LSP_Lj1</strain>
    </source>
</reference>
<feature type="domain" description="HTH gntR-type" evidence="5">
    <location>
        <begin position="13"/>
        <end position="81"/>
    </location>
</feature>
<organism evidence="6 7">
    <name type="scientific">Luteococcus japonicus LSP_Lj1</name>
    <dbReference type="NCBI Taxonomy" id="1255658"/>
    <lineage>
        <taxon>Bacteria</taxon>
        <taxon>Bacillati</taxon>
        <taxon>Actinomycetota</taxon>
        <taxon>Actinomycetes</taxon>
        <taxon>Propionibacteriales</taxon>
        <taxon>Propionibacteriaceae</taxon>
        <taxon>Luteococcus</taxon>
    </lineage>
</organism>
<dbReference type="PANTHER" id="PTHR38445">
    <property type="entry name" value="HTH-TYPE TRANSCRIPTIONAL REPRESSOR YTRA"/>
    <property type="match status" value="1"/>
</dbReference>
<evidence type="ECO:0000256" key="1">
    <source>
        <dbReference type="ARBA" id="ARBA00023015"/>
    </source>
</evidence>
<dbReference type="InterPro" id="IPR000524">
    <property type="entry name" value="Tscrpt_reg_HTH_GntR"/>
</dbReference>
<feature type="compositionally biased region" description="Low complexity" evidence="4">
    <location>
        <begin position="71"/>
        <end position="85"/>
    </location>
</feature>
<dbReference type="InterPro" id="IPR036388">
    <property type="entry name" value="WH-like_DNA-bd_sf"/>
</dbReference>
<dbReference type="RefSeq" id="WP_094764306.1">
    <property type="nucleotide sequence ID" value="NZ_FUKQ01000024.1"/>
</dbReference>
<keyword evidence="2" id="KW-0238">DNA-binding</keyword>
<dbReference type="Proteomes" id="UP000188342">
    <property type="component" value="Unassembled WGS sequence"/>
</dbReference>
<accession>A0A1R4J9D5</accession>
<dbReference type="AlphaFoldDB" id="A0A1R4J9D5"/>
<evidence type="ECO:0000256" key="2">
    <source>
        <dbReference type="ARBA" id="ARBA00023125"/>
    </source>
</evidence>
<gene>
    <name evidence="6" type="ORF">FM114_06210</name>
</gene>
<sequence length="120" mass="12557">MSLAIRIRDEDPTPPYEQLRAQIATAIVTGQLATGTRIPPVRQLARDLGVATGTVARAYKELEQAGLVSTGRGAGTRVTGTASTTSPDPLDALAEDFVARARALGSPDEAIREAVTSQLT</sequence>
<keyword evidence="7" id="KW-1185">Reference proteome</keyword>
<keyword evidence="3" id="KW-0804">Transcription</keyword>
<dbReference type="InterPro" id="IPR036390">
    <property type="entry name" value="WH_DNA-bd_sf"/>
</dbReference>
<name>A0A1R4J9D5_9ACTN</name>
<dbReference type="GO" id="GO:0003700">
    <property type="term" value="F:DNA-binding transcription factor activity"/>
    <property type="evidence" value="ECO:0007669"/>
    <property type="project" value="InterPro"/>
</dbReference>
<dbReference type="SUPFAM" id="SSF46785">
    <property type="entry name" value="Winged helix' DNA-binding domain"/>
    <property type="match status" value="1"/>
</dbReference>
<proteinExistence type="predicted"/>
<dbReference type="EMBL" id="FUKQ01000024">
    <property type="protein sequence ID" value="SJN28524.1"/>
    <property type="molecule type" value="Genomic_DNA"/>
</dbReference>
<dbReference type="CDD" id="cd07377">
    <property type="entry name" value="WHTH_GntR"/>
    <property type="match status" value="1"/>
</dbReference>
<evidence type="ECO:0000256" key="4">
    <source>
        <dbReference type="SAM" id="MobiDB-lite"/>
    </source>
</evidence>